<dbReference type="Proteomes" id="UP001589896">
    <property type="component" value="Unassembled WGS sequence"/>
</dbReference>
<dbReference type="EC" id="3.2.1.25" evidence="3"/>
<dbReference type="SUPFAM" id="SSF49303">
    <property type="entry name" value="beta-Galactosidase/glucuronidase domain"/>
    <property type="match status" value="2"/>
</dbReference>
<evidence type="ECO:0000256" key="5">
    <source>
        <dbReference type="ARBA" id="ARBA00023295"/>
    </source>
</evidence>
<evidence type="ECO:0000256" key="3">
    <source>
        <dbReference type="ARBA" id="ARBA00012754"/>
    </source>
</evidence>
<dbReference type="PANTHER" id="PTHR43730:SF1">
    <property type="entry name" value="BETA-MANNOSIDASE"/>
    <property type="match status" value="1"/>
</dbReference>
<dbReference type="InterPro" id="IPR036156">
    <property type="entry name" value="Beta-gal/glucu_dom_sf"/>
</dbReference>
<dbReference type="Gene3D" id="2.60.40.10">
    <property type="entry name" value="Immunoglobulins"/>
    <property type="match status" value="1"/>
</dbReference>
<dbReference type="EMBL" id="JBHLTG010000005">
    <property type="protein sequence ID" value="MFC0680093.1"/>
    <property type="molecule type" value="Genomic_DNA"/>
</dbReference>
<comment type="similarity">
    <text evidence="2">Belongs to the glycosyl hydrolase 2 family.</text>
</comment>
<evidence type="ECO:0000313" key="8">
    <source>
        <dbReference type="EMBL" id="MFC0680093.1"/>
    </source>
</evidence>
<dbReference type="RefSeq" id="WP_386671524.1">
    <property type="nucleotide sequence ID" value="NZ_JBHLTG010000005.1"/>
</dbReference>
<sequence>MSEASILDLAGRWRLGWQDPRRGDLAYAESPADEQLDWLEAVVPGEVHRDLERQGILEPIELGLGALAAQWVDRATWIFVRDVEIHAVPASAQLVFERLELGATVYLNGVLVGTQVTAFLPMRVEVAEHLHIGSNRLRVELDAGQHAVTELPAVGYRRSVLQGPDKRQWLRTGQSQFGWDWSPRLLTIGITGPVRLELRDLALRLAEVVPVVEVADDHAIATVTTRVFLANDSNAPVATTVRVELDGQQQRVEVMVEPGESRVDVVTRVERPELWWPRGMGAQPLHPLVVEVAGDGAGSAERRELRIGLRSMVVDQSAAPDRGTLFRIVVNGVPFFAKGGNWVPISLTPNPVPVDLLDAQLARAVEANFTMLRVWGGGDYETEEFYDRCDELGIVVWQDLIFACARYPMRVDWFRKLVEAEVRHQVRRLAKHPSLAIWAGDNENAWIGQDSVPPGPLVPLIDGIPVKEFEADHAWFEREAIDLAAEEDPTRLFWPSSPWSPTGPDHNAGHEGDQHPWSIGFGDVDFRKYRDIDARFPNEGGLLGPSTMPTILESLPEGHRFYNSFAWKTHENEMVMRYQPNRYDGLLKEWTGRDAASIPLEEWVYWSGLLHGEALTEYVDNFRRRSTTTGSAVFWMYNDCWPTVRSWTIVDYRARRTASFHPVRRAFAPVRVGIVDAAVSGAAGATVWVHNDTPSDLALELEAGTMAFAGPVDTTRSAVTVPARAVREVAHVAPPSGDPLASAYVAVLRDGDRVVSRNRLLPGRYSDLPLAGADVRVRVEPLAGGEGEAVFESDVFVLGVALDLEGDNDLADDFFDLYPGMPHRIQWSDPTPPVILFTGNG</sequence>
<dbReference type="Gene3D" id="3.20.20.80">
    <property type="entry name" value="Glycosidases"/>
    <property type="match status" value="1"/>
</dbReference>
<protein>
    <recommendedName>
        <fullName evidence="3">beta-mannosidase</fullName>
        <ecNumber evidence="3">3.2.1.25</ecNumber>
    </recommendedName>
</protein>
<evidence type="ECO:0000259" key="6">
    <source>
        <dbReference type="Pfam" id="PF00703"/>
    </source>
</evidence>
<feature type="domain" description="Beta-mannosidase-like galactose-binding" evidence="7">
    <location>
        <begin position="35"/>
        <end position="191"/>
    </location>
</feature>
<accession>A0ABV6RW01</accession>
<dbReference type="InterPro" id="IPR013783">
    <property type="entry name" value="Ig-like_fold"/>
</dbReference>
<dbReference type="Pfam" id="PF00703">
    <property type="entry name" value="Glyco_hydro_2"/>
    <property type="match status" value="1"/>
</dbReference>
<gene>
    <name evidence="8" type="ORF">ACFFGH_19840</name>
</gene>
<dbReference type="InterPro" id="IPR054593">
    <property type="entry name" value="Beta-mannosidase-like_N2"/>
</dbReference>
<organism evidence="8 9">
    <name type="scientific">Lysobacter korlensis</name>
    <dbReference type="NCBI Taxonomy" id="553636"/>
    <lineage>
        <taxon>Bacteria</taxon>
        <taxon>Pseudomonadati</taxon>
        <taxon>Pseudomonadota</taxon>
        <taxon>Gammaproteobacteria</taxon>
        <taxon>Lysobacterales</taxon>
        <taxon>Lysobacteraceae</taxon>
        <taxon>Lysobacter</taxon>
    </lineage>
</organism>
<evidence type="ECO:0000259" key="7">
    <source>
        <dbReference type="Pfam" id="PF22666"/>
    </source>
</evidence>
<dbReference type="PANTHER" id="PTHR43730">
    <property type="entry name" value="BETA-MANNOSIDASE"/>
    <property type="match status" value="1"/>
</dbReference>
<proteinExistence type="inferred from homology"/>
<evidence type="ECO:0000256" key="1">
    <source>
        <dbReference type="ARBA" id="ARBA00000829"/>
    </source>
</evidence>
<keyword evidence="4" id="KW-0378">Hydrolase</keyword>
<dbReference type="Pfam" id="PF22666">
    <property type="entry name" value="Glyco_hydro_2_N2"/>
    <property type="match status" value="1"/>
</dbReference>
<dbReference type="Gene3D" id="2.60.120.260">
    <property type="entry name" value="Galactose-binding domain-like"/>
    <property type="match status" value="1"/>
</dbReference>
<keyword evidence="9" id="KW-1185">Reference proteome</keyword>
<evidence type="ECO:0000313" key="9">
    <source>
        <dbReference type="Proteomes" id="UP001589896"/>
    </source>
</evidence>
<dbReference type="InterPro" id="IPR017853">
    <property type="entry name" value="GH"/>
</dbReference>
<keyword evidence="5" id="KW-0326">Glycosidase</keyword>
<evidence type="ECO:0000256" key="2">
    <source>
        <dbReference type="ARBA" id="ARBA00007401"/>
    </source>
</evidence>
<reference evidence="8 9" key="1">
    <citation type="submission" date="2024-09" db="EMBL/GenBank/DDBJ databases">
        <authorList>
            <person name="Sun Q."/>
            <person name="Mori K."/>
        </authorList>
    </citation>
    <scope>NUCLEOTIDE SEQUENCE [LARGE SCALE GENOMIC DNA]</scope>
    <source>
        <strain evidence="8 9">KCTC 23076</strain>
    </source>
</reference>
<dbReference type="InterPro" id="IPR008979">
    <property type="entry name" value="Galactose-bd-like_sf"/>
</dbReference>
<comment type="catalytic activity">
    <reaction evidence="1">
        <text>Hydrolysis of terminal, non-reducing beta-D-mannose residues in beta-D-mannosides.</text>
        <dbReference type="EC" id="3.2.1.25"/>
    </reaction>
</comment>
<dbReference type="SUPFAM" id="SSF49785">
    <property type="entry name" value="Galactose-binding domain-like"/>
    <property type="match status" value="1"/>
</dbReference>
<feature type="domain" description="Glycoside hydrolase family 2 immunoglobulin-like beta-sandwich" evidence="6">
    <location>
        <begin position="211"/>
        <end position="310"/>
    </location>
</feature>
<name>A0ABV6RW01_9GAMM</name>
<dbReference type="InterPro" id="IPR006102">
    <property type="entry name" value="Ig-like_GH2"/>
</dbReference>
<dbReference type="SUPFAM" id="SSF51445">
    <property type="entry name" value="(Trans)glycosidases"/>
    <property type="match status" value="1"/>
</dbReference>
<dbReference type="InterPro" id="IPR050887">
    <property type="entry name" value="Beta-mannosidase_GH2"/>
</dbReference>
<evidence type="ECO:0000256" key="4">
    <source>
        <dbReference type="ARBA" id="ARBA00022801"/>
    </source>
</evidence>
<comment type="caution">
    <text evidence="8">The sequence shown here is derived from an EMBL/GenBank/DDBJ whole genome shotgun (WGS) entry which is preliminary data.</text>
</comment>